<dbReference type="InterPro" id="IPR012340">
    <property type="entry name" value="NA-bd_OB-fold"/>
</dbReference>
<name>A0AB40CV37_DIOCR</name>
<feature type="domain" description="Replication factor A C-terminal" evidence="7">
    <location>
        <begin position="88"/>
        <end position="206"/>
    </location>
</feature>
<keyword evidence="3" id="KW-0863">Zinc-finger</keyword>
<dbReference type="InterPro" id="IPR047192">
    <property type="entry name" value="Euk_RPA1_DBD_C"/>
</dbReference>
<evidence type="ECO:0000313" key="9">
    <source>
        <dbReference type="RefSeq" id="XP_039143936.1"/>
    </source>
</evidence>
<feature type="compositionally biased region" description="Polar residues" evidence="6">
    <location>
        <begin position="319"/>
        <end position="329"/>
    </location>
</feature>
<evidence type="ECO:0000256" key="4">
    <source>
        <dbReference type="ARBA" id="ARBA00022833"/>
    </source>
</evidence>
<reference evidence="9" key="1">
    <citation type="submission" date="2025-08" db="UniProtKB">
        <authorList>
            <consortium name="RefSeq"/>
        </authorList>
    </citation>
    <scope>IDENTIFICATION</scope>
</reference>
<evidence type="ECO:0000256" key="6">
    <source>
        <dbReference type="SAM" id="MobiDB-lite"/>
    </source>
</evidence>
<keyword evidence="5" id="KW-0238">DNA-binding</keyword>
<dbReference type="SUPFAM" id="SSF50249">
    <property type="entry name" value="Nucleic acid-binding proteins"/>
    <property type="match status" value="1"/>
</dbReference>
<protein>
    <submittedName>
        <fullName evidence="9">Uncharacterized protein LOC120281064</fullName>
    </submittedName>
</protein>
<dbReference type="Proteomes" id="UP001515500">
    <property type="component" value="Chromosome 17"/>
</dbReference>
<accession>A0AB40CV37</accession>
<evidence type="ECO:0000313" key="8">
    <source>
        <dbReference type="Proteomes" id="UP001515500"/>
    </source>
</evidence>
<dbReference type="GO" id="GO:0008270">
    <property type="term" value="F:zinc ion binding"/>
    <property type="evidence" value="ECO:0007669"/>
    <property type="project" value="UniProtKB-KW"/>
</dbReference>
<keyword evidence="2" id="KW-0479">Metal-binding</keyword>
<dbReference type="PANTHER" id="PTHR47165:SF4">
    <property type="entry name" value="OS03G0429900 PROTEIN"/>
    <property type="match status" value="1"/>
</dbReference>
<dbReference type="RefSeq" id="XP_039143936.1">
    <property type="nucleotide sequence ID" value="XM_039288002.1"/>
</dbReference>
<dbReference type="GO" id="GO:0003677">
    <property type="term" value="F:DNA binding"/>
    <property type="evidence" value="ECO:0007669"/>
    <property type="project" value="UniProtKB-KW"/>
</dbReference>
<organism evidence="8 9">
    <name type="scientific">Dioscorea cayennensis subsp. rotundata</name>
    <name type="common">White Guinea yam</name>
    <name type="synonym">Dioscorea rotundata</name>
    <dbReference type="NCBI Taxonomy" id="55577"/>
    <lineage>
        <taxon>Eukaryota</taxon>
        <taxon>Viridiplantae</taxon>
        <taxon>Streptophyta</taxon>
        <taxon>Embryophyta</taxon>
        <taxon>Tracheophyta</taxon>
        <taxon>Spermatophyta</taxon>
        <taxon>Magnoliopsida</taxon>
        <taxon>Liliopsida</taxon>
        <taxon>Dioscoreales</taxon>
        <taxon>Dioscoreaceae</taxon>
        <taxon>Dioscorea</taxon>
    </lineage>
</organism>
<dbReference type="GeneID" id="120281064"/>
<evidence type="ECO:0000256" key="5">
    <source>
        <dbReference type="ARBA" id="ARBA00023125"/>
    </source>
</evidence>
<sequence>MDIEDVIGEVIGKDNPKVQESYGKTSKLMDVVLQDLELMSEQDCSSQRISQVSSSFAYSIFNDLSSEENNVKSIGQLAESIEVGSYWVFATIIEIESDQDWWYLSCKRCSKKVNPVGKRFYREKCDKFDFEGTPRFKVQVRVIDDTGNASFLLWDLECLQLLGKIANDLRHDSTKISMNESYLAEIDTLVERKILFKVQIKTQNIMQHYEMLPILFDSINLTEVSSKLVRFLYFIDAGEALLKEMMPTFMLVKGGKEVSRVVGAKKDELDCKIVILSREDLQNELATMNKRLEAQDNLIVDSKRTLEMLCNHIGMTPPHGTQNASNSQPEEGEDV</sequence>
<dbReference type="Gene3D" id="2.40.50.140">
    <property type="entry name" value="Nucleic acid-binding proteins"/>
    <property type="match status" value="1"/>
</dbReference>
<evidence type="ECO:0000259" key="7">
    <source>
        <dbReference type="Pfam" id="PF08646"/>
    </source>
</evidence>
<comment type="similarity">
    <text evidence="1">Belongs to the replication factor A protein 1 family.</text>
</comment>
<dbReference type="PANTHER" id="PTHR47165">
    <property type="entry name" value="OS03G0429900 PROTEIN"/>
    <property type="match status" value="1"/>
</dbReference>
<dbReference type="CDD" id="cd04476">
    <property type="entry name" value="RPA1_DBD_C"/>
    <property type="match status" value="1"/>
</dbReference>
<dbReference type="Pfam" id="PF08646">
    <property type="entry name" value="Rep_fac-A_C"/>
    <property type="match status" value="1"/>
</dbReference>
<evidence type="ECO:0000256" key="1">
    <source>
        <dbReference type="ARBA" id="ARBA00005690"/>
    </source>
</evidence>
<gene>
    <name evidence="9" type="primary">LOC120281064</name>
</gene>
<dbReference type="AlphaFoldDB" id="A0AB40CV37"/>
<proteinExistence type="inferred from homology"/>
<dbReference type="InterPro" id="IPR013955">
    <property type="entry name" value="Rep_factor-A_C"/>
</dbReference>
<evidence type="ECO:0000256" key="3">
    <source>
        <dbReference type="ARBA" id="ARBA00022771"/>
    </source>
</evidence>
<evidence type="ECO:0000256" key="2">
    <source>
        <dbReference type="ARBA" id="ARBA00022723"/>
    </source>
</evidence>
<feature type="region of interest" description="Disordered" evidence="6">
    <location>
        <begin position="315"/>
        <end position="335"/>
    </location>
</feature>
<dbReference type="CDD" id="cd02947">
    <property type="entry name" value="TRX_family"/>
    <property type="match status" value="1"/>
</dbReference>
<keyword evidence="4" id="KW-0862">Zinc</keyword>
<keyword evidence="8" id="KW-1185">Reference proteome</keyword>